<dbReference type="GO" id="GO:0016020">
    <property type="term" value="C:membrane"/>
    <property type="evidence" value="ECO:0007669"/>
    <property type="project" value="UniProtKB-SubCell"/>
</dbReference>
<evidence type="ECO:0000256" key="1">
    <source>
        <dbReference type="ARBA" id="ARBA00004141"/>
    </source>
</evidence>
<proteinExistence type="predicted"/>
<dbReference type="AlphaFoldDB" id="A0A1G1YZR6"/>
<sequence>MKTVEMPELKLSRFLFADTRVSFFWLAIRLYIGYEWFMAGWAKLGSPAWTGDAAGAAVKGFLTGALNKTAGEHPDVSAWYAYFIQNIALPHSTAFSYMVTYGEIAVGIALMLGLFTGIAAFFGIFMNFNYLFAGTVSANPFMLLLQLFLILAWRTSGWLGLDRYVLPALKTAWRPGQLFNKN</sequence>
<evidence type="ECO:0000313" key="7">
    <source>
        <dbReference type="Proteomes" id="UP000178651"/>
    </source>
</evidence>
<gene>
    <name evidence="6" type="ORF">A3D47_02520</name>
</gene>
<dbReference type="Pfam" id="PF07681">
    <property type="entry name" value="DoxX"/>
    <property type="match status" value="1"/>
</dbReference>
<name>A0A1G1YZR6_9BACT</name>
<accession>A0A1G1YZR6</accession>
<evidence type="ECO:0000256" key="3">
    <source>
        <dbReference type="ARBA" id="ARBA00022989"/>
    </source>
</evidence>
<feature type="transmembrane region" description="Helical" evidence="5">
    <location>
        <begin position="131"/>
        <end position="153"/>
    </location>
</feature>
<dbReference type="PANTHER" id="PTHR39157">
    <property type="entry name" value="INTEGRAL MEMBRANE PROTEIN-RELATED"/>
    <property type="match status" value="1"/>
</dbReference>
<dbReference type="InterPro" id="IPR032808">
    <property type="entry name" value="DoxX"/>
</dbReference>
<feature type="transmembrane region" description="Helical" evidence="5">
    <location>
        <begin position="104"/>
        <end position="125"/>
    </location>
</feature>
<evidence type="ECO:0000256" key="4">
    <source>
        <dbReference type="ARBA" id="ARBA00023136"/>
    </source>
</evidence>
<comment type="subcellular location">
    <subcellularLocation>
        <location evidence="1">Membrane</location>
        <topology evidence="1">Multi-pass membrane protein</topology>
    </subcellularLocation>
</comment>
<comment type="caution">
    <text evidence="6">The sequence shown here is derived from an EMBL/GenBank/DDBJ whole genome shotgun (WGS) entry which is preliminary data.</text>
</comment>
<keyword evidence="3 5" id="KW-1133">Transmembrane helix</keyword>
<dbReference type="PANTHER" id="PTHR39157:SF1">
    <property type="entry name" value="DOXX FAMILY PROTEIN"/>
    <property type="match status" value="1"/>
</dbReference>
<dbReference type="Proteomes" id="UP000178651">
    <property type="component" value="Unassembled WGS sequence"/>
</dbReference>
<evidence type="ECO:0000256" key="2">
    <source>
        <dbReference type="ARBA" id="ARBA00022692"/>
    </source>
</evidence>
<keyword evidence="2 5" id="KW-0812">Transmembrane</keyword>
<evidence type="ECO:0000256" key="5">
    <source>
        <dbReference type="SAM" id="Phobius"/>
    </source>
</evidence>
<organism evidence="6 7">
    <name type="scientific">Candidatus Colwellbacteria bacterium RIFCSPHIGHO2_02_FULL_43_15</name>
    <dbReference type="NCBI Taxonomy" id="1797686"/>
    <lineage>
        <taxon>Bacteria</taxon>
        <taxon>Candidatus Colwelliibacteriota</taxon>
    </lineage>
</organism>
<feature type="transmembrane region" description="Helical" evidence="5">
    <location>
        <begin position="21"/>
        <end position="42"/>
    </location>
</feature>
<keyword evidence="4 5" id="KW-0472">Membrane</keyword>
<evidence type="ECO:0000313" key="6">
    <source>
        <dbReference type="EMBL" id="OGY57784.1"/>
    </source>
</evidence>
<reference evidence="6 7" key="1">
    <citation type="journal article" date="2016" name="Nat. Commun.">
        <title>Thousands of microbial genomes shed light on interconnected biogeochemical processes in an aquifer system.</title>
        <authorList>
            <person name="Anantharaman K."/>
            <person name="Brown C.T."/>
            <person name="Hug L.A."/>
            <person name="Sharon I."/>
            <person name="Castelle C.J."/>
            <person name="Probst A.J."/>
            <person name="Thomas B.C."/>
            <person name="Singh A."/>
            <person name="Wilkins M.J."/>
            <person name="Karaoz U."/>
            <person name="Brodie E.L."/>
            <person name="Williams K.H."/>
            <person name="Hubbard S.S."/>
            <person name="Banfield J.F."/>
        </authorList>
    </citation>
    <scope>NUCLEOTIDE SEQUENCE [LARGE SCALE GENOMIC DNA]</scope>
</reference>
<dbReference type="EMBL" id="MHIU01000023">
    <property type="protein sequence ID" value="OGY57784.1"/>
    <property type="molecule type" value="Genomic_DNA"/>
</dbReference>
<protein>
    <submittedName>
        <fullName evidence="6">DoxX family protein</fullName>
    </submittedName>
</protein>